<accession>A0A941IEM9</accession>
<sequence length="348" mass="39571">MKTLFLHFGTTKTGSSSIQEFLAGHQAQLAKDGYFYPIHGAYYRPAEASQSLLAHGVLGRQPAYLNGAVIDRDRVIAEIRRDLFATTARKLIVSSEHFAFGKSVEDYEAIKEVFTPITSDIRVIIYLRRQDLRMESSWAQVIKGGARGSVSFNDYLRENPAWDYRELLGKIAHVFGRSQLIVRPFERTQLYRKNVVNDFLRLIGIELDAELKSEANVTPPFEIVELIRLFNQHLSSLADRNAFIGFLQSKKIPIDQTKYTMFTHESRMTFLAGVRDSNAEVAREYLQRDDGKLFLDPDESVYPVYPGLSVDRLADFSAYMFAALNADNQKMQQVLQKIAQKTGLPISV</sequence>
<organism evidence="1 2">
    <name type="scientific">Undibacterium fentianense</name>
    <dbReference type="NCBI Taxonomy" id="2828728"/>
    <lineage>
        <taxon>Bacteria</taxon>
        <taxon>Pseudomonadati</taxon>
        <taxon>Pseudomonadota</taxon>
        <taxon>Betaproteobacteria</taxon>
        <taxon>Burkholderiales</taxon>
        <taxon>Oxalobacteraceae</taxon>
        <taxon>Undibacterium</taxon>
    </lineage>
</organism>
<dbReference type="RefSeq" id="WP_212674916.1">
    <property type="nucleotide sequence ID" value="NZ_JAGSPJ010000002.1"/>
</dbReference>
<name>A0A941IEM9_9BURK</name>
<protein>
    <submittedName>
        <fullName evidence="1">Uncharacterized protein</fullName>
    </submittedName>
</protein>
<proteinExistence type="predicted"/>
<dbReference type="SUPFAM" id="SSF52540">
    <property type="entry name" value="P-loop containing nucleoside triphosphate hydrolases"/>
    <property type="match status" value="1"/>
</dbReference>
<comment type="caution">
    <text evidence="1">The sequence shown here is derived from an EMBL/GenBank/DDBJ whole genome shotgun (WGS) entry which is preliminary data.</text>
</comment>
<dbReference type="AlphaFoldDB" id="A0A941IEM9"/>
<dbReference type="EMBL" id="JAGSPJ010000002">
    <property type="protein sequence ID" value="MBR7799801.1"/>
    <property type="molecule type" value="Genomic_DNA"/>
</dbReference>
<evidence type="ECO:0000313" key="2">
    <source>
        <dbReference type="Proteomes" id="UP000678545"/>
    </source>
</evidence>
<gene>
    <name evidence="1" type="ORF">KDM90_07320</name>
</gene>
<keyword evidence="2" id="KW-1185">Reference proteome</keyword>
<evidence type="ECO:0000313" key="1">
    <source>
        <dbReference type="EMBL" id="MBR7799801.1"/>
    </source>
</evidence>
<dbReference type="InterPro" id="IPR027417">
    <property type="entry name" value="P-loop_NTPase"/>
</dbReference>
<dbReference type="Proteomes" id="UP000678545">
    <property type="component" value="Unassembled WGS sequence"/>
</dbReference>
<reference evidence="1" key="1">
    <citation type="submission" date="2021-04" db="EMBL/GenBank/DDBJ databases">
        <title>novel species isolated from subtropical streams in China.</title>
        <authorList>
            <person name="Lu H."/>
        </authorList>
    </citation>
    <scope>NUCLEOTIDE SEQUENCE</scope>
    <source>
        <strain evidence="1">FT137W</strain>
    </source>
</reference>
<dbReference type="Gene3D" id="3.40.50.300">
    <property type="entry name" value="P-loop containing nucleotide triphosphate hydrolases"/>
    <property type="match status" value="1"/>
</dbReference>